<organism evidence="8 9">
    <name type="scientific">Mizuhopecten yessoensis</name>
    <name type="common">Japanese scallop</name>
    <name type="synonym">Patinopecten yessoensis</name>
    <dbReference type="NCBI Taxonomy" id="6573"/>
    <lineage>
        <taxon>Eukaryota</taxon>
        <taxon>Metazoa</taxon>
        <taxon>Spiralia</taxon>
        <taxon>Lophotrochozoa</taxon>
        <taxon>Mollusca</taxon>
        <taxon>Bivalvia</taxon>
        <taxon>Autobranchia</taxon>
        <taxon>Pteriomorphia</taxon>
        <taxon>Pectinida</taxon>
        <taxon>Pectinoidea</taxon>
        <taxon>Pectinidae</taxon>
        <taxon>Mizuhopecten</taxon>
    </lineage>
</organism>
<dbReference type="PROSITE" id="PS50089">
    <property type="entry name" value="ZF_RING_2"/>
    <property type="match status" value="1"/>
</dbReference>
<feature type="compositionally biased region" description="Basic and acidic residues" evidence="5">
    <location>
        <begin position="443"/>
        <end position="452"/>
    </location>
</feature>
<dbReference type="PANTHER" id="PTHR25462:SF296">
    <property type="entry name" value="MEIOTIC P26, ISOFORM F"/>
    <property type="match status" value="1"/>
</dbReference>
<dbReference type="Proteomes" id="UP000242188">
    <property type="component" value="Unassembled WGS sequence"/>
</dbReference>
<keyword evidence="2 4" id="KW-0863">Zinc-finger</keyword>
<dbReference type="PANTHER" id="PTHR25462">
    <property type="entry name" value="BONUS, ISOFORM C-RELATED"/>
    <property type="match status" value="1"/>
</dbReference>
<evidence type="ECO:0000313" key="8">
    <source>
        <dbReference type="EMBL" id="OWF44150.1"/>
    </source>
</evidence>
<evidence type="ECO:0000256" key="1">
    <source>
        <dbReference type="ARBA" id="ARBA00022723"/>
    </source>
</evidence>
<dbReference type="SMART" id="SM00184">
    <property type="entry name" value="RING"/>
    <property type="match status" value="1"/>
</dbReference>
<keyword evidence="9" id="KW-1185">Reference proteome</keyword>
<dbReference type="PROSITE" id="PS50119">
    <property type="entry name" value="ZF_BBOX"/>
    <property type="match status" value="1"/>
</dbReference>
<evidence type="ECO:0000313" key="9">
    <source>
        <dbReference type="Proteomes" id="UP000242188"/>
    </source>
</evidence>
<dbReference type="AlphaFoldDB" id="A0A210Q5Y6"/>
<dbReference type="GO" id="GO:0008270">
    <property type="term" value="F:zinc ion binding"/>
    <property type="evidence" value="ECO:0007669"/>
    <property type="project" value="UniProtKB-KW"/>
</dbReference>
<dbReference type="EMBL" id="NEDP02004871">
    <property type="protein sequence ID" value="OWF44150.1"/>
    <property type="molecule type" value="Genomic_DNA"/>
</dbReference>
<dbReference type="PROSITE" id="PS00518">
    <property type="entry name" value="ZF_RING_1"/>
    <property type="match status" value="1"/>
</dbReference>
<dbReference type="InterPro" id="IPR017907">
    <property type="entry name" value="Znf_RING_CS"/>
</dbReference>
<dbReference type="InterPro" id="IPR011042">
    <property type="entry name" value="6-blade_b-propeller_TolB-like"/>
</dbReference>
<accession>A0A210Q5Y6</accession>
<feature type="domain" description="RING-type" evidence="6">
    <location>
        <begin position="29"/>
        <end position="71"/>
    </location>
</feature>
<feature type="compositionally biased region" description="Polar residues" evidence="5">
    <location>
        <begin position="419"/>
        <end position="428"/>
    </location>
</feature>
<feature type="region of interest" description="Disordered" evidence="5">
    <location>
        <begin position="372"/>
        <end position="491"/>
    </location>
</feature>
<dbReference type="InterPro" id="IPR013083">
    <property type="entry name" value="Znf_RING/FYVE/PHD"/>
</dbReference>
<dbReference type="InterPro" id="IPR001841">
    <property type="entry name" value="Znf_RING"/>
</dbReference>
<evidence type="ECO:0000256" key="4">
    <source>
        <dbReference type="PROSITE-ProRule" id="PRU00024"/>
    </source>
</evidence>
<dbReference type="InterPro" id="IPR047153">
    <property type="entry name" value="TRIM45/56/19-like"/>
</dbReference>
<dbReference type="SUPFAM" id="SSF57845">
    <property type="entry name" value="B-box zinc-binding domain"/>
    <property type="match status" value="1"/>
</dbReference>
<dbReference type="Pfam" id="PF00643">
    <property type="entry name" value="zf-B_box"/>
    <property type="match status" value="1"/>
</dbReference>
<gene>
    <name evidence="8" type="ORF">KP79_PYT23249</name>
</gene>
<evidence type="ECO:0000259" key="7">
    <source>
        <dbReference type="PROSITE" id="PS50119"/>
    </source>
</evidence>
<evidence type="ECO:0000256" key="2">
    <source>
        <dbReference type="ARBA" id="ARBA00022771"/>
    </source>
</evidence>
<dbReference type="Pfam" id="PF00097">
    <property type="entry name" value="zf-C3HC4"/>
    <property type="match status" value="1"/>
</dbReference>
<evidence type="ECO:0000259" key="6">
    <source>
        <dbReference type="PROSITE" id="PS50089"/>
    </source>
</evidence>
<dbReference type="SUPFAM" id="SSF63829">
    <property type="entry name" value="Calcium-dependent phosphotriesterase"/>
    <property type="match status" value="1"/>
</dbReference>
<dbReference type="Gene3D" id="2.120.10.30">
    <property type="entry name" value="TolB, C-terminal domain"/>
    <property type="match status" value="2"/>
</dbReference>
<dbReference type="Gene3D" id="3.30.160.60">
    <property type="entry name" value="Classic Zinc Finger"/>
    <property type="match status" value="1"/>
</dbReference>
<reference evidence="8 9" key="1">
    <citation type="journal article" date="2017" name="Nat. Ecol. Evol.">
        <title>Scallop genome provides insights into evolution of bilaterian karyotype and development.</title>
        <authorList>
            <person name="Wang S."/>
            <person name="Zhang J."/>
            <person name="Jiao W."/>
            <person name="Li J."/>
            <person name="Xun X."/>
            <person name="Sun Y."/>
            <person name="Guo X."/>
            <person name="Huan P."/>
            <person name="Dong B."/>
            <person name="Zhang L."/>
            <person name="Hu X."/>
            <person name="Sun X."/>
            <person name="Wang J."/>
            <person name="Zhao C."/>
            <person name="Wang Y."/>
            <person name="Wang D."/>
            <person name="Huang X."/>
            <person name="Wang R."/>
            <person name="Lv J."/>
            <person name="Li Y."/>
            <person name="Zhang Z."/>
            <person name="Liu B."/>
            <person name="Lu W."/>
            <person name="Hui Y."/>
            <person name="Liang J."/>
            <person name="Zhou Z."/>
            <person name="Hou R."/>
            <person name="Li X."/>
            <person name="Liu Y."/>
            <person name="Li H."/>
            <person name="Ning X."/>
            <person name="Lin Y."/>
            <person name="Zhao L."/>
            <person name="Xing Q."/>
            <person name="Dou J."/>
            <person name="Li Y."/>
            <person name="Mao J."/>
            <person name="Guo H."/>
            <person name="Dou H."/>
            <person name="Li T."/>
            <person name="Mu C."/>
            <person name="Jiang W."/>
            <person name="Fu Q."/>
            <person name="Fu X."/>
            <person name="Miao Y."/>
            <person name="Liu J."/>
            <person name="Yu Q."/>
            <person name="Li R."/>
            <person name="Liao H."/>
            <person name="Li X."/>
            <person name="Kong Y."/>
            <person name="Jiang Z."/>
            <person name="Chourrout D."/>
            <person name="Li R."/>
            <person name="Bao Z."/>
        </authorList>
    </citation>
    <scope>NUCLEOTIDE SEQUENCE [LARGE SCALE GENOMIC DNA]</scope>
    <source>
        <strain evidence="8 9">PY_sf001</strain>
    </source>
</reference>
<sequence length="810" mass="91020">MAAMAVGEVVSTTEQYRALQDKLEELTTCPICRERYKQPKILSCHHTFCCQCLQSYFMQTPGDSSPCPLCRSLFYPPEGHVSNLPTSTFMQDVVMMIDRKSPITKKDCMVCKNSNNDAGFMCVECDLQMCDSCRNIHEMFRTDSHNLLRLDEIHDAPIISVIAGKKTSRTCDDHKGQILEHLCLSCNVPMCSECKTTSHYQHRAQNINHAAEETRNIIRMIQKGSNPEINRLTENITDIKSLSTSMQISTDAMKDEVRTMTDSLIKALREKERKLLHDIETDAMLRQKELKTIEDATELRLTSELTFLDYVKSLETFGNVTQLSVAKETIRKRMEDNKGQTIPALPESCRCNRKFRRSDIFRNILHSEDLGSIETLQRTPPPIPPRMNCTQTRFEPPVPTSPANGNPIVPPPRDPRPEVTSSDETSVKQVAEIDNEYTNPKEFLWRETDSDRSNSPPTSPKKYNQNDTKKSSPSKRPLPPPPNPHASRSSMSFAGSEYLKVCPETPKQRLRRAMSDSQLLDEASVESDLSYPNLTSGHVSFNAKVKISGLAITRKDDVIVVSNNSKKCLVFNQLGNLKNEISDGLVNPWDVAVSVINDDLKDVVYLTDTGVKSGEGNVKEYRLDGTFVRTLVSKLRKPHGITTSADGDVIYVCDAEDSSIIALSPQRGKKPRKIKQNMLGKNLFICPWYVSVTTGGEIIVSDFHAGKLVGIDEKSYKLYKKSYTSYKPKKSKNAMEFRPAMSCVDSESNIFVVDQISNCIYVWATSQDPKRIAIPPSIDITRPVALAFDSSGALWIGSRKGALVKVHFNY</sequence>
<evidence type="ECO:0000256" key="5">
    <source>
        <dbReference type="SAM" id="MobiDB-lite"/>
    </source>
</evidence>
<dbReference type="InterPro" id="IPR000315">
    <property type="entry name" value="Znf_B-box"/>
</dbReference>
<keyword evidence="3" id="KW-0862">Zinc</keyword>
<dbReference type="SUPFAM" id="SSF57850">
    <property type="entry name" value="RING/U-box"/>
    <property type="match status" value="1"/>
</dbReference>
<feature type="compositionally biased region" description="Polar residues" evidence="5">
    <location>
        <begin position="453"/>
        <end position="466"/>
    </location>
</feature>
<keyword evidence="1" id="KW-0479">Metal-binding</keyword>
<proteinExistence type="predicted"/>
<feature type="domain" description="B box-type" evidence="7">
    <location>
        <begin position="166"/>
        <end position="207"/>
    </location>
</feature>
<protein>
    <submittedName>
        <fullName evidence="8">Tripartite motif-containing protein 2</fullName>
    </submittedName>
</protein>
<dbReference type="InterPro" id="IPR018957">
    <property type="entry name" value="Znf_C3HC4_RING-type"/>
</dbReference>
<evidence type="ECO:0000256" key="3">
    <source>
        <dbReference type="ARBA" id="ARBA00022833"/>
    </source>
</evidence>
<name>A0A210Q5Y6_MIZYE</name>
<dbReference type="OrthoDB" id="1616686at2759"/>
<dbReference type="Gene3D" id="3.30.40.10">
    <property type="entry name" value="Zinc/RING finger domain, C3HC4 (zinc finger)"/>
    <property type="match status" value="1"/>
</dbReference>
<comment type="caution">
    <text evidence="8">The sequence shown here is derived from an EMBL/GenBank/DDBJ whole genome shotgun (WGS) entry which is preliminary data.</text>
</comment>